<reference evidence="2" key="1">
    <citation type="submission" date="2016-11" db="UniProtKB">
        <authorList>
            <consortium name="WormBaseParasite"/>
        </authorList>
    </citation>
    <scope>IDENTIFICATION</scope>
    <source>
        <strain evidence="2">KR3021</strain>
    </source>
</reference>
<accession>A0AC35TUR2</accession>
<proteinExistence type="predicted"/>
<dbReference type="WBParaSite" id="RSKR_0000441000.1">
    <property type="protein sequence ID" value="RSKR_0000441000.1"/>
    <property type="gene ID" value="RSKR_0000441000"/>
</dbReference>
<organism evidence="1 2">
    <name type="scientific">Rhabditophanes sp. KR3021</name>
    <dbReference type="NCBI Taxonomy" id="114890"/>
    <lineage>
        <taxon>Eukaryota</taxon>
        <taxon>Metazoa</taxon>
        <taxon>Ecdysozoa</taxon>
        <taxon>Nematoda</taxon>
        <taxon>Chromadorea</taxon>
        <taxon>Rhabditida</taxon>
        <taxon>Tylenchina</taxon>
        <taxon>Panagrolaimomorpha</taxon>
        <taxon>Strongyloidoidea</taxon>
        <taxon>Alloionematidae</taxon>
        <taxon>Rhabditophanes</taxon>
    </lineage>
</organism>
<dbReference type="Proteomes" id="UP000095286">
    <property type="component" value="Unplaced"/>
</dbReference>
<protein>
    <submittedName>
        <fullName evidence="2">ZT_dimer domain-containing protein</fullName>
    </submittedName>
</protein>
<name>A0AC35TUR2_9BILA</name>
<sequence length="381" mass="42869">MDSKVMDKEKTIGKEEIKLVKKPRKSIVAFNERNNQLKEAFANDLAISNRIKQKYFSEKRKFSNVEHCAFHGSEANESLKPSTEISKSVEKNVALVSLLINIGLIVSKSIAVYLVGSLSILSTVLDSVVDCCASFIIFVISGKINNTKSYDYPRGRNRLEPLALIIIATIMGISLIQIIIQALKSIIEDNVTTHLDLASIIIMVSTIVIKTMLYYGLRRYSSSQSIQILSMDSRNDIISNSFSLLCVFINTYYFVYADVGGAIIVSLYILTTWFSTGLEHSQVLLGRSADRDLISRVINVSMHYHQDIKSIENVLVYYIGLKHLIEIYVKLDENMTLKQSDNILKGLQESLEELDFVERAFVHGEAEEATTIQEQNTSSQN</sequence>
<evidence type="ECO:0000313" key="1">
    <source>
        <dbReference type="Proteomes" id="UP000095286"/>
    </source>
</evidence>
<evidence type="ECO:0000313" key="2">
    <source>
        <dbReference type="WBParaSite" id="RSKR_0000441000.1"/>
    </source>
</evidence>